<feature type="signal peptide" evidence="2">
    <location>
        <begin position="1"/>
        <end position="19"/>
    </location>
</feature>
<dbReference type="PIRSF" id="PIRSF002825">
    <property type="entry name" value="CfbpA"/>
    <property type="match status" value="1"/>
</dbReference>
<accession>B3QYH0</accession>
<dbReference type="GO" id="GO:0030288">
    <property type="term" value="C:outer membrane-bounded periplasmic space"/>
    <property type="evidence" value="ECO:0007669"/>
    <property type="project" value="TreeGrafter"/>
</dbReference>
<keyword evidence="1 2" id="KW-0732">Signal</keyword>
<dbReference type="AlphaFoldDB" id="B3QYH0"/>
<dbReference type="PANTHER" id="PTHR30006">
    <property type="entry name" value="THIAMINE-BINDING PERIPLASMIC PROTEIN-RELATED"/>
    <property type="match status" value="1"/>
</dbReference>
<organism evidence="3 4">
    <name type="scientific">Chloroherpeton thalassium (strain ATCC 35110 / GB-78)</name>
    <dbReference type="NCBI Taxonomy" id="517418"/>
    <lineage>
        <taxon>Bacteria</taxon>
        <taxon>Pseudomonadati</taxon>
        <taxon>Chlorobiota</taxon>
        <taxon>Chlorobiia</taxon>
        <taxon>Chlorobiales</taxon>
        <taxon>Chloroherpetonaceae</taxon>
        <taxon>Chloroherpeton</taxon>
    </lineage>
</organism>
<dbReference type="InterPro" id="IPR026045">
    <property type="entry name" value="Ferric-bd"/>
</dbReference>
<dbReference type="PANTHER" id="PTHR30006:SF2">
    <property type="entry name" value="ABC TRANSPORTER SUBSTRATE-BINDING PROTEIN"/>
    <property type="match status" value="1"/>
</dbReference>
<dbReference type="GO" id="GO:0015888">
    <property type="term" value="P:thiamine transport"/>
    <property type="evidence" value="ECO:0007669"/>
    <property type="project" value="TreeGrafter"/>
</dbReference>
<dbReference type="GO" id="GO:0030975">
    <property type="term" value="F:thiamine binding"/>
    <property type="evidence" value="ECO:0007669"/>
    <property type="project" value="TreeGrafter"/>
</dbReference>
<feature type="chain" id="PRO_5002797754" evidence="2">
    <location>
        <begin position="20"/>
        <end position="338"/>
    </location>
</feature>
<name>B3QYH0_CHLT3</name>
<gene>
    <name evidence="3" type="ordered locus">Ctha_1134</name>
</gene>
<dbReference type="CDD" id="cd13552">
    <property type="entry name" value="PBP2_Fbp_like_6"/>
    <property type="match status" value="1"/>
</dbReference>
<dbReference type="OrthoDB" id="9769319at2"/>
<evidence type="ECO:0000256" key="1">
    <source>
        <dbReference type="ARBA" id="ARBA00022729"/>
    </source>
</evidence>
<reference evidence="3 4" key="1">
    <citation type="submission" date="2008-06" db="EMBL/GenBank/DDBJ databases">
        <title>Complete sequence of Chloroherpeton thalassium ATCC 35110.</title>
        <authorList>
            <consortium name="US DOE Joint Genome Institute"/>
            <person name="Lucas S."/>
            <person name="Copeland A."/>
            <person name="Lapidus A."/>
            <person name="Glavina del Rio T."/>
            <person name="Dalin E."/>
            <person name="Tice H."/>
            <person name="Bruce D."/>
            <person name="Goodwin L."/>
            <person name="Pitluck S."/>
            <person name="Schmutz J."/>
            <person name="Larimer F."/>
            <person name="Land M."/>
            <person name="Hauser L."/>
            <person name="Kyrpides N."/>
            <person name="Mikhailova N."/>
            <person name="Liu Z."/>
            <person name="Li T."/>
            <person name="Zhao F."/>
            <person name="Overmann J."/>
            <person name="Bryant D.A."/>
            <person name="Richardson P."/>
        </authorList>
    </citation>
    <scope>NUCLEOTIDE SEQUENCE [LARGE SCALE GENOMIC DNA]</scope>
    <source>
        <strain evidence="4">ATCC 35110 / GB-78</strain>
    </source>
</reference>
<dbReference type="eggNOG" id="COG1840">
    <property type="taxonomic scope" value="Bacteria"/>
</dbReference>
<evidence type="ECO:0000313" key="4">
    <source>
        <dbReference type="Proteomes" id="UP000001208"/>
    </source>
</evidence>
<evidence type="ECO:0000313" key="3">
    <source>
        <dbReference type="EMBL" id="ACF13598.1"/>
    </source>
</evidence>
<evidence type="ECO:0000256" key="2">
    <source>
        <dbReference type="SAM" id="SignalP"/>
    </source>
</evidence>
<dbReference type="InterPro" id="IPR006059">
    <property type="entry name" value="SBP"/>
</dbReference>
<protein>
    <submittedName>
        <fullName evidence="3">Extracellular solute-binding protein family 1</fullName>
    </submittedName>
</protein>
<dbReference type="Gene3D" id="3.40.190.10">
    <property type="entry name" value="Periplasmic binding protein-like II"/>
    <property type="match status" value="2"/>
</dbReference>
<dbReference type="HOGENOM" id="CLU_026974_0_2_10"/>
<dbReference type="RefSeq" id="WP_012499682.1">
    <property type="nucleotide sequence ID" value="NC_011026.1"/>
</dbReference>
<dbReference type="GO" id="GO:0030976">
    <property type="term" value="F:thiamine pyrophosphate binding"/>
    <property type="evidence" value="ECO:0007669"/>
    <property type="project" value="TreeGrafter"/>
</dbReference>
<dbReference type="SUPFAM" id="SSF53850">
    <property type="entry name" value="Periplasmic binding protein-like II"/>
    <property type="match status" value="1"/>
</dbReference>
<dbReference type="PROSITE" id="PS51257">
    <property type="entry name" value="PROKAR_LIPOPROTEIN"/>
    <property type="match status" value="1"/>
</dbReference>
<dbReference type="Proteomes" id="UP000001208">
    <property type="component" value="Chromosome"/>
</dbReference>
<dbReference type="Pfam" id="PF13416">
    <property type="entry name" value="SBP_bac_8"/>
    <property type="match status" value="1"/>
</dbReference>
<keyword evidence="4" id="KW-1185">Reference proteome</keyword>
<dbReference type="STRING" id="517418.Ctha_1134"/>
<dbReference type="KEGG" id="cts:Ctha_1134"/>
<proteinExistence type="predicted"/>
<dbReference type="EMBL" id="CP001100">
    <property type="protein sequence ID" value="ACF13598.1"/>
    <property type="molecule type" value="Genomic_DNA"/>
</dbReference>
<sequence>MTRRISLLVAMLLSLAVFGCSGKQKEAVVVYSPHGKEMLSYFEKAFEKAHPETDVIWLDMGSQTVLDSIRTEKENPQADVWWGGPKELFETGEKLGLLVPYKPAWANEVAAEFKSASDFWYAPFQTPECIMFNSELLTKADAPQDWDELLAEKWHKKIIIRNPVQSGTMRTIFAALVAKELRRTGSLDSGYAWLKKLDKNTKSYAADPTQLYLKLSRGEALLTLWNLTDVLLQSRENNYPFGFVIPKSGTVSAIEGIGLVAGARHPKAAKLFYDFVTNRESLALQAEKFYRLPTRQDLNLEIDWMQGVTVTRLDINDSTASANQHDWMDYWQKHIRGK</sequence>